<evidence type="ECO:0000256" key="3">
    <source>
        <dbReference type="ARBA" id="ARBA00022723"/>
    </source>
</evidence>
<reference evidence="8" key="1">
    <citation type="submission" date="2021-01" db="EMBL/GenBank/DDBJ databases">
        <authorList>
            <person name="Corre E."/>
            <person name="Pelletier E."/>
            <person name="Niang G."/>
            <person name="Scheremetjew M."/>
            <person name="Finn R."/>
            <person name="Kale V."/>
            <person name="Holt S."/>
            <person name="Cochrane G."/>
            <person name="Meng A."/>
            <person name="Brown T."/>
            <person name="Cohen L."/>
        </authorList>
    </citation>
    <scope>NUCLEOTIDE SEQUENCE</scope>
    <source>
        <strain evidence="8">CCCM811</strain>
    </source>
</reference>
<evidence type="ECO:0000256" key="5">
    <source>
        <dbReference type="PIRSR" id="PIRSR602403-1"/>
    </source>
</evidence>
<dbReference type="InterPro" id="IPR001199">
    <property type="entry name" value="Cyt_B5-like_heme/steroid-bd"/>
</dbReference>
<dbReference type="CDD" id="cd11042">
    <property type="entry name" value="CYP51-like"/>
    <property type="match status" value="1"/>
</dbReference>
<dbReference type="InterPro" id="IPR017972">
    <property type="entry name" value="Cyt_P450_CS"/>
</dbReference>
<dbReference type="FunFam" id="3.10.120.10:FF:000007">
    <property type="entry name" value="Sulfite oxidase, mitochondrial"/>
    <property type="match status" value="1"/>
</dbReference>
<gene>
    <name evidence="8" type="ORF">LGLO00237_LOCUS7996</name>
</gene>
<evidence type="ECO:0000256" key="1">
    <source>
        <dbReference type="ARBA" id="ARBA00010617"/>
    </source>
</evidence>
<evidence type="ECO:0000313" key="8">
    <source>
        <dbReference type="EMBL" id="CAE0656177.1"/>
    </source>
</evidence>
<sequence>MYLLAAAAVVGLVAAVYLLFIAPSPVKTKDGKTLDLPPLYTGSIPLIGGLVEFIKHPLQAVRAGFKEKGDIFTISMLGKRLTFLIGPKAHEVFFNATDAELGQEEVYKFMTAVFGKGIVYDAPSHIRAQQFKFLGKGLRTERLKSYVPLIVEETRRYLAEKLNEQSGEVDILDTMSELLILTASRCLMGKEVRETLFTQVATLYHDLDQGITPLSVFAPNLPTPAHLKRDRARVEMVKLFTKVIEKRRAQKDIDTSDMLGYLCTVRYKGEGGKEGRLLTTNEITGFLIALLFAGQHTSSVTSTWSILFLLNQKKKGYIHRMEKELAAFADFEKGGAKDVVYDDTTKMEFTEACIQEGLRMYPPLILLMRYCRVGREYGKYGIPKGDIVVTSPGAAMRLDDVFKSANQYNPERWFTEKDLPKYSFLGFGGGRHACLGGAFAYLQMKTIFTVLFNTYELEAVTTEMPKPNYAAMVVGPHHGTPTRVRYRKKTIKDIKDSLDLKVPEIKSMSTKLEAPADVTAEYTAEEVAKHNKEDDLWIIVDDLVFDVTSYVGQHPGGLRIMKNAGGDSTPGFKGPQHPSHVLTTIMQFCIGKLKK</sequence>
<dbReference type="AlphaFoldDB" id="A0A7S4DLC4"/>
<dbReference type="PROSITE" id="PS00086">
    <property type="entry name" value="CYTOCHROME_P450"/>
    <property type="match status" value="1"/>
</dbReference>
<dbReference type="SMART" id="SM01117">
    <property type="entry name" value="Cyt-b5"/>
    <property type="match status" value="1"/>
</dbReference>
<dbReference type="PRINTS" id="PR00385">
    <property type="entry name" value="P450"/>
</dbReference>
<dbReference type="InterPro" id="IPR002403">
    <property type="entry name" value="Cyt_P450_E_grp-IV"/>
</dbReference>
<dbReference type="InterPro" id="IPR036400">
    <property type="entry name" value="Cyt_B5-like_heme/steroid_sf"/>
</dbReference>
<dbReference type="PANTHER" id="PTHR24304:SF2">
    <property type="entry name" value="24-HYDROXYCHOLESTEROL 7-ALPHA-HYDROXYLASE"/>
    <property type="match status" value="1"/>
</dbReference>
<dbReference type="PROSITE" id="PS50255">
    <property type="entry name" value="CYTOCHROME_B5_2"/>
    <property type="match status" value="1"/>
</dbReference>
<dbReference type="InterPro" id="IPR050529">
    <property type="entry name" value="CYP450_sterol_14alpha_dmase"/>
</dbReference>
<dbReference type="Pfam" id="PF00173">
    <property type="entry name" value="Cyt-b5"/>
    <property type="match status" value="1"/>
</dbReference>
<comment type="cofactor">
    <cofactor evidence="5">
        <name>heme</name>
        <dbReference type="ChEBI" id="CHEBI:30413"/>
    </cofactor>
</comment>
<dbReference type="PANTHER" id="PTHR24304">
    <property type="entry name" value="CYTOCHROME P450 FAMILY 7"/>
    <property type="match status" value="1"/>
</dbReference>
<protein>
    <recommendedName>
        <fullName evidence="7">Cytochrome b5 heme-binding domain-containing protein</fullName>
    </recommendedName>
</protein>
<dbReference type="GO" id="GO:0016705">
    <property type="term" value="F:oxidoreductase activity, acting on paired donors, with incorporation or reduction of molecular oxygen"/>
    <property type="evidence" value="ECO:0007669"/>
    <property type="project" value="InterPro"/>
</dbReference>
<proteinExistence type="inferred from homology"/>
<comment type="similarity">
    <text evidence="1 6">Belongs to the cytochrome P450 family.</text>
</comment>
<organism evidence="8">
    <name type="scientific">Lotharella globosa</name>
    <dbReference type="NCBI Taxonomy" id="91324"/>
    <lineage>
        <taxon>Eukaryota</taxon>
        <taxon>Sar</taxon>
        <taxon>Rhizaria</taxon>
        <taxon>Cercozoa</taxon>
        <taxon>Chlorarachniophyceae</taxon>
        <taxon>Lotharella</taxon>
    </lineage>
</organism>
<dbReference type="GO" id="GO:0005506">
    <property type="term" value="F:iron ion binding"/>
    <property type="evidence" value="ECO:0007669"/>
    <property type="project" value="InterPro"/>
</dbReference>
<keyword evidence="6" id="KW-0503">Monooxygenase</keyword>
<dbReference type="EMBL" id="HBIV01010665">
    <property type="protein sequence ID" value="CAE0656177.1"/>
    <property type="molecule type" value="Transcribed_RNA"/>
</dbReference>
<dbReference type="SUPFAM" id="SSF48264">
    <property type="entry name" value="Cytochrome P450"/>
    <property type="match status" value="1"/>
</dbReference>
<evidence type="ECO:0000256" key="4">
    <source>
        <dbReference type="ARBA" id="ARBA00023004"/>
    </source>
</evidence>
<dbReference type="InterPro" id="IPR036396">
    <property type="entry name" value="Cyt_P450_sf"/>
</dbReference>
<name>A0A7S4DLC4_9EUKA</name>
<keyword evidence="4 5" id="KW-0408">Iron</keyword>
<evidence type="ECO:0000256" key="6">
    <source>
        <dbReference type="RuleBase" id="RU000461"/>
    </source>
</evidence>
<dbReference type="Gene3D" id="3.10.120.10">
    <property type="entry name" value="Cytochrome b5-like heme/steroid binding domain"/>
    <property type="match status" value="1"/>
</dbReference>
<feature type="binding site" description="axial binding residue" evidence="5">
    <location>
        <position position="434"/>
    </location>
    <ligand>
        <name>heme</name>
        <dbReference type="ChEBI" id="CHEBI:30413"/>
    </ligand>
    <ligandPart>
        <name>Fe</name>
        <dbReference type="ChEBI" id="CHEBI:18248"/>
    </ligandPart>
</feature>
<dbReference type="InterPro" id="IPR001128">
    <property type="entry name" value="Cyt_P450"/>
</dbReference>
<feature type="domain" description="Cytochrome b5 heme-binding" evidence="7">
    <location>
        <begin position="519"/>
        <end position="594"/>
    </location>
</feature>
<accession>A0A7S4DLC4</accession>
<dbReference type="GO" id="GO:0020037">
    <property type="term" value="F:heme binding"/>
    <property type="evidence" value="ECO:0007669"/>
    <property type="project" value="InterPro"/>
</dbReference>
<keyword evidence="2 5" id="KW-0349">Heme</keyword>
<dbReference type="GO" id="GO:0004497">
    <property type="term" value="F:monooxygenase activity"/>
    <property type="evidence" value="ECO:0007669"/>
    <property type="project" value="UniProtKB-KW"/>
</dbReference>
<keyword evidence="3 5" id="KW-0479">Metal-binding</keyword>
<dbReference type="PRINTS" id="PR00465">
    <property type="entry name" value="EP450IV"/>
</dbReference>
<evidence type="ECO:0000256" key="2">
    <source>
        <dbReference type="ARBA" id="ARBA00022617"/>
    </source>
</evidence>
<keyword evidence="6" id="KW-0560">Oxidoreductase</keyword>
<evidence type="ECO:0000259" key="7">
    <source>
        <dbReference type="PROSITE" id="PS50255"/>
    </source>
</evidence>
<dbReference type="SUPFAM" id="SSF55856">
    <property type="entry name" value="Cytochrome b5-like heme/steroid binding domain"/>
    <property type="match status" value="1"/>
</dbReference>
<dbReference type="Pfam" id="PF00067">
    <property type="entry name" value="p450"/>
    <property type="match status" value="1"/>
</dbReference>
<dbReference type="Gene3D" id="1.10.630.10">
    <property type="entry name" value="Cytochrome P450"/>
    <property type="match status" value="1"/>
</dbReference>